<dbReference type="Pfam" id="PF14393">
    <property type="entry name" value="DUF4422"/>
    <property type="match status" value="1"/>
</dbReference>
<gene>
    <name evidence="2" type="ORF">HMPREF1059_02395</name>
</gene>
<comment type="caution">
    <text evidence="2">The sequence shown here is derived from an EMBL/GenBank/DDBJ whole genome shotgun (WGS) entry which is preliminary data.</text>
</comment>
<evidence type="ECO:0000259" key="1">
    <source>
        <dbReference type="Pfam" id="PF14393"/>
    </source>
</evidence>
<reference evidence="2 3" key="1">
    <citation type="submission" date="2012-02" db="EMBL/GenBank/DDBJ databases">
        <title>The Genome Sequence of Parabacteroides distasonis CL09T03C24.</title>
        <authorList>
            <consortium name="The Broad Institute Genome Sequencing Platform"/>
            <person name="Earl A."/>
            <person name="Ward D."/>
            <person name="Feldgarden M."/>
            <person name="Gevers D."/>
            <person name="Zitomersky N.L."/>
            <person name="Coyne M.J."/>
            <person name="Comstock L.E."/>
            <person name="Young S.K."/>
            <person name="Zeng Q."/>
            <person name="Gargeya S."/>
            <person name="Fitzgerald M."/>
            <person name="Haas B."/>
            <person name="Abouelleil A."/>
            <person name="Alvarado L."/>
            <person name="Arachchi H.M."/>
            <person name="Berlin A."/>
            <person name="Chapman S.B."/>
            <person name="Gearin G."/>
            <person name="Goldberg J."/>
            <person name="Griggs A."/>
            <person name="Gujja S."/>
            <person name="Hansen M."/>
            <person name="Heiman D."/>
            <person name="Howarth C."/>
            <person name="Larimer J."/>
            <person name="Lui A."/>
            <person name="MacDonald P.J.P."/>
            <person name="McCowen C."/>
            <person name="Montmayeur A."/>
            <person name="Murphy C."/>
            <person name="Neiman D."/>
            <person name="Pearson M."/>
            <person name="Priest M."/>
            <person name="Roberts A."/>
            <person name="Saif S."/>
            <person name="Shea T."/>
            <person name="Sisk P."/>
            <person name="Stolte C."/>
            <person name="Sykes S."/>
            <person name="Wortman J."/>
            <person name="Nusbaum C."/>
            <person name="Birren B."/>
        </authorList>
    </citation>
    <scope>NUCLEOTIDE SEQUENCE [LARGE SCALE GENOMIC DNA]</scope>
    <source>
        <strain evidence="2 3">CL09T03C24</strain>
    </source>
</reference>
<protein>
    <recommendedName>
        <fullName evidence="1">DUF4422 domain-containing protein</fullName>
    </recommendedName>
</protein>
<feature type="domain" description="DUF4422" evidence="1">
    <location>
        <begin position="10"/>
        <end position="233"/>
    </location>
</feature>
<dbReference type="RefSeq" id="WP_005866000.1">
    <property type="nucleotide sequence ID" value="NZ_JH976488.1"/>
</dbReference>
<evidence type="ECO:0000313" key="3">
    <source>
        <dbReference type="Proteomes" id="UP000006262"/>
    </source>
</evidence>
<proteinExistence type="predicted"/>
<sequence>MDNKMHPRIKILVACHKADPNIRHDDIYMPIQVGKALHPELDLGFQCDNTGDNISEKNGSYCELTALYWAWKNLKDVDYIGLCHYRRYFDFSKNNSALKPIKSDEFHLLKNNVFAPIINRNEVFLPSFTYLPHSVGMDFQKTVLTEDMYILYKILEKYYPEYLSVFSNYMTGNHRTGFNMFLMSFALFRDYATWLFDILGKVEDRIKLSEYISYKRVFGYMGEFLLPIYCIKNLLKIKEHQVMFVTDEKIRYRGNGITQMRNFLNQIAFNIGRLGQNNELHDSYWEMYLKADGIKI</sequence>
<evidence type="ECO:0000313" key="2">
    <source>
        <dbReference type="EMBL" id="EKN25694.1"/>
    </source>
</evidence>
<dbReference type="Proteomes" id="UP000006262">
    <property type="component" value="Unassembled WGS sequence"/>
</dbReference>
<accession>A0AAD2TNR4</accession>
<dbReference type="InterPro" id="IPR025536">
    <property type="entry name" value="DUF4422"/>
</dbReference>
<organism evidence="2 3">
    <name type="scientific">Parabacteroides distasonis CL09T03C24</name>
    <dbReference type="NCBI Taxonomy" id="999417"/>
    <lineage>
        <taxon>Bacteria</taxon>
        <taxon>Pseudomonadati</taxon>
        <taxon>Bacteroidota</taxon>
        <taxon>Bacteroidia</taxon>
        <taxon>Bacteroidales</taxon>
        <taxon>Tannerellaceae</taxon>
        <taxon>Parabacteroides</taxon>
    </lineage>
</organism>
<dbReference type="AlphaFoldDB" id="A0AAD2TNR4"/>
<name>A0AAD2TNR4_PARDI</name>
<dbReference type="EMBL" id="AGZN01000024">
    <property type="protein sequence ID" value="EKN25694.1"/>
    <property type="molecule type" value="Genomic_DNA"/>
</dbReference>